<keyword evidence="2" id="KW-1185">Reference proteome</keyword>
<dbReference type="OrthoDB" id="336088at2759"/>
<dbReference type="EMBL" id="CAJPVJ010044648">
    <property type="protein sequence ID" value="CAG2182398.1"/>
    <property type="molecule type" value="Genomic_DNA"/>
</dbReference>
<feature type="non-terminal residue" evidence="1">
    <location>
        <position position="162"/>
    </location>
</feature>
<accession>A0A7R9R1D0</accession>
<evidence type="ECO:0000313" key="1">
    <source>
        <dbReference type="EMBL" id="CAD7665261.1"/>
    </source>
</evidence>
<evidence type="ECO:0000313" key="2">
    <source>
        <dbReference type="Proteomes" id="UP000728032"/>
    </source>
</evidence>
<dbReference type="Proteomes" id="UP000728032">
    <property type="component" value="Unassembled WGS sequence"/>
</dbReference>
<organism evidence="1">
    <name type="scientific">Oppiella nova</name>
    <dbReference type="NCBI Taxonomy" id="334625"/>
    <lineage>
        <taxon>Eukaryota</taxon>
        <taxon>Metazoa</taxon>
        <taxon>Ecdysozoa</taxon>
        <taxon>Arthropoda</taxon>
        <taxon>Chelicerata</taxon>
        <taxon>Arachnida</taxon>
        <taxon>Acari</taxon>
        <taxon>Acariformes</taxon>
        <taxon>Sarcoptiformes</taxon>
        <taxon>Oribatida</taxon>
        <taxon>Brachypylina</taxon>
        <taxon>Oppioidea</taxon>
        <taxon>Oppiidae</taxon>
        <taxon>Oppiella</taxon>
    </lineage>
</organism>
<sequence>MKRLIRKAELLGLSPQTHIISHEVGDVRRKWHVPAAFSVEFISYYIDRNNRMSSMQKRSEELIVQNNQLKETEKTTRLAYDKCLQELEPIKEESDGLRTHIKNYFNILNQLSDQNIPLPKLLETIEANRREKLALNESKTRRSSVLEIVECGICHQTKDQHQ</sequence>
<dbReference type="EMBL" id="OC959473">
    <property type="protein sequence ID" value="CAD7665261.1"/>
    <property type="molecule type" value="Genomic_DNA"/>
</dbReference>
<dbReference type="AlphaFoldDB" id="A0A7R9R1D0"/>
<name>A0A7R9R1D0_9ACAR</name>
<gene>
    <name evidence="1" type="ORF">ONB1V03_LOCUS21819</name>
</gene>
<protein>
    <submittedName>
        <fullName evidence="1">Uncharacterized protein</fullName>
    </submittedName>
</protein>
<reference evidence="1" key="1">
    <citation type="submission" date="2020-11" db="EMBL/GenBank/DDBJ databases">
        <authorList>
            <person name="Tran Van P."/>
        </authorList>
    </citation>
    <scope>NUCLEOTIDE SEQUENCE</scope>
</reference>
<proteinExistence type="predicted"/>